<dbReference type="SMART" id="SM00463">
    <property type="entry name" value="SMR"/>
    <property type="match status" value="1"/>
</dbReference>
<sequence length="750" mass="81668">MPDDLDPASLAVVLSAEYTLIDPALIAALLSDYPPKTLLQNLDQIKEHLGILEATLVPDSDDPRPQGSMYGEGESWSGSDANNGNSTRMDALGDRMGRIDIGGRDSGDSRELMSECGSELEFSDEIDLLRSLFPNLTHGEMQKALSSEQNLPGVIDHLLSLDLIRETEQRGYWVGESEEVLRPVVENCEIIKAKNTNTKADNVGSSLSSSTHSASKSKRKKKPKTSQTIPLVDTLQRGARSLTPIPPVVHSISSSSSSRASSPATDTKESNSATTSLATYLHELLPSLPISHFLWHLESTEYPSLYHATRASLTSIPPSRASPFLSSFNWDDISSGLLQDIYGVSLEVEGNPWSVPREERERHKDLEMCIGIAGQDVATVMDLMDLLVDLRTFQSHELEPEPVLEFDTSLPRSMSASPPVGEEEQEQEQEQADDDDDWAKPLAAPMNKRPVSSLPGPVTRPVPPTKISKAQKTRVVPGALPSSMANATDSFGVASPSPGMIKPHAVGGPHPTNWQTVRSKSRTKDRKSQQGHHPLAGSIPAYSRGGATAHGLYSQRLSSSFHGSGDSRAETQMDEYLYQVQVERARREAAIRAAGRSFVGGGRAVRGAVSGHYAREAREAAERIRHLEMRAAELVIASQLDSNRPIRPSREENRSKMIDLHHLTVSQAVNVSEKAADKWWIKEREQRAEGWGAKGKESQGCLVIVVGAGRHSAGNRGVLGPAVAGHLDKAGWRVDKGETSRGYLVVHGRK</sequence>
<dbReference type="PANTHER" id="PTHR46535:SF1">
    <property type="entry name" value="NEDD4-BINDING PROTEIN 2"/>
    <property type="match status" value="1"/>
</dbReference>
<gene>
    <name evidence="3" type="ORF">I313_01103</name>
</gene>
<dbReference type="Proteomes" id="UP000053392">
    <property type="component" value="Unassembled WGS sequence"/>
</dbReference>
<dbReference type="PANTHER" id="PTHR46535">
    <property type="entry name" value="NEDD4-BINDING PROTEIN 2"/>
    <property type="match status" value="1"/>
</dbReference>
<reference evidence="3 4" key="1">
    <citation type="submission" date="2015-01" db="EMBL/GenBank/DDBJ databases">
        <title>The Genome Sequence of Cryptococcus gattii Ram5.</title>
        <authorList>
            <consortium name="The Broad Institute Genomics Platform"/>
            <person name="Cuomo C."/>
            <person name="Litvintseva A."/>
            <person name="Chen Y."/>
            <person name="Heitman J."/>
            <person name="Sun S."/>
            <person name="Springer D."/>
            <person name="Dromer F."/>
            <person name="Young S."/>
            <person name="Zeng Q."/>
            <person name="Gargeya S."/>
            <person name="Abouelleil A."/>
            <person name="Alvarado L."/>
            <person name="Chapman S.B."/>
            <person name="Gainer-Dewar J."/>
            <person name="Goldberg J."/>
            <person name="Griggs A."/>
            <person name="Gujja S."/>
            <person name="Hansen M."/>
            <person name="Howarth C."/>
            <person name="Imamovic A."/>
            <person name="Larimer J."/>
            <person name="Murphy C."/>
            <person name="Naylor J."/>
            <person name="Pearson M."/>
            <person name="Priest M."/>
            <person name="Roberts A."/>
            <person name="Saif S."/>
            <person name="Shea T."/>
            <person name="Sykes S."/>
            <person name="Wortman J."/>
            <person name="Nusbaum C."/>
            <person name="Birren B."/>
        </authorList>
    </citation>
    <scope>NUCLEOTIDE SEQUENCE [LARGE SCALE GENOMIC DNA]</scope>
    <source>
        <strain evidence="3 4">Ram5</strain>
    </source>
</reference>
<evidence type="ECO:0000313" key="3">
    <source>
        <dbReference type="EMBL" id="KIR42898.1"/>
    </source>
</evidence>
<dbReference type="PROSITE" id="PS50828">
    <property type="entry name" value="SMR"/>
    <property type="match status" value="1"/>
</dbReference>
<feature type="compositionally biased region" description="Low complexity" evidence="1">
    <location>
        <begin position="251"/>
        <end position="262"/>
    </location>
</feature>
<feature type="compositionally biased region" description="Polar residues" evidence="1">
    <location>
        <begin position="76"/>
        <end position="86"/>
    </location>
</feature>
<feature type="region of interest" description="Disordered" evidence="1">
    <location>
        <begin position="56"/>
        <end position="86"/>
    </location>
</feature>
<dbReference type="InterPro" id="IPR036063">
    <property type="entry name" value="Smr_dom_sf"/>
</dbReference>
<dbReference type="SUPFAM" id="SSF160443">
    <property type="entry name" value="SMR domain-like"/>
    <property type="match status" value="1"/>
</dbReference>
<evidence type="ECO:0000256" key="1">
    <source>
        <dbReference type="SAM" id="MobiDB-lite"/>
    </source>
</evidence>
<dbReference type="InterPro" id="IPR052772">
    <property type="entry name" value="Endo/PolyKinase_Domain-Protein"/>
</dbReference>
<protein>
    <recommendedName>
        <fullName evidence="2">Smr domain-containing protein</fullName>
    </recommendedName>
</protein>
<evidence type="ECO:0000313" key="4">
    <source>
        <dbReference type="Proteomes" id="UP000053392"/>
    </source>
</evidence>
<organism evidence="3 4">
    <name type="scientific">Cryptococcus deuterogattii Ram5</name>
    <dbReference type="NCBI Taxonomy" id="1296110"/>
    <lineage>
        <taxon>Eukaryota</taxon>
        <taxon>Fungi</taxon>
        <taxon>Dikarya</taxon>
        <taxon>Basidiomycota</taxon>
        <taxon>Agaricomycotina</taxon>
        <taxon>Tremellomycetes</taxon>
        <taxon>Tremellales</taxon>
        <taxon>Cryptococcaceae</taxon>
        <taxon>Cryptococcus</taxon>
        <taxon>Cryptococcus gattii species complex</taxon>
    </lineage>
</organism>
<dbReference type="Gene3D" id="3.30.1370.110">
    <property type="match status" value="1"/>
</dbReference>
<dbReference type="OrthoDB" id="4080456at2759"/>
<name>A0A0D0U400_9TREE</name>
<dbReference type="GO" id="GO:0005634">
    <property type="term" value="C:nucleus"/>
    <property type="evidence" value="ECO:0007669"/>
    <property type="project" value="TreeGrafter"/>
</dbReference>
<dbReference type="InterPro" id="IPR002625">
    <property type="entry name" value="Smr_dom"/>
</dbReference>
<dbReference type="GO" id="GO:0004519">
    <property type="term" value="F:endonuclease activity"/>
    <property type="evidence" value="ECO:0007669"/>
    <property type="project" value="TreeGrafter"/>
</dbReference>
<feature type="compositionally biased region" description="Low complexity" evidence="1">
    <location>
        <begin position="205"/>
        <end position="214"/>
    </location>
</feature>
<feature type="compositionally biased region" description="Basic residues" evidence="1">
    <location>
        <begin position="215"/>
        <end position="224"/>
    </location>
</feature>
<feature type="compositionally biased region" description="Acidic residues" evidence="1">
    <location>
        <begin position="421"/>
        <end position="437"/>
    </location>
</feature>
<feature type="region of interest" description="Disordered" evidence="1">
    <location>
        <begin position="199"/>
        <end position="272"/>
    </location>
</feature>
<accession>A0A0D0U400</accession>
<dbReference type="HOGENOM" id="CLU_012804_0_0_1"/>
<feature type="domain" description="Smr" evidence="2">
    <location>
        <begin position="658"/>
        <end position="749"/>
    </location>
</feature>
<feature type="region of interest" description="Disordered" evidence="1">
    <location>
        <begin position="401"/>
        <end position="543"/>
    </location>
</feature>
<evidence type="ECO:0000259" key="2">
    <source>
        <dbReference type="PROSITE" id="PS50828"/>
    </source>
</evidence>
<dbReference type="EMBL" id="KN847897">
    <property type="protein sequence ID" value="KIR42898.1"/>
    <property type="molecule type" value="Genomic_DNA"/>
</dbReference>
<keyword evidence="4" id="KW-1185">Reference proteome</keyword>
<dbReference type="AlphaFoldDB" id="A0A0D0U400"/>
<proteinExistence type="predicted"/>